<dbReference type="InterPro" id="IPR012338">
    <property type="entry name" value="Beta-lactam/transpept-like"/>
</dbReference>
<dbReference type="InterPro" id="IPR001466">
    <property type="entry name" value="Beta-lactam-related"/>
</dbReference>
<accession>A0ABV7M3H0</accession>
<proteinExistence type="predicted"/>
<gene>
    <name evidence="3" type="ORF">ACFOEI_13115</name>
</gene>
<feature type="signal peptide" evidence="1">
    <location>
        <begin position="1"/>
        <end position="31"/>
    </location>
</feature>
<comment type="caution">
    <text evidence="3">The sequence shown here is derived from an EMBL/GenBank/DDBJ whole genome shotgun (WGS) entry which is preliminary data.</text>
</comment>
<evidence type="ECO:0000313" key="3">
    <source>
        <dbReference type="EMBL" id="MFC3292995.1"/>
    </source>
</evidence>
<evidence type="ECO:0000256" key="1">
    <source>
        <dbReference type="SAM" id="SignalP"/>
    </source>
</evidence>
<protein>
    <submittedName>
        <fullName evidence="3">Serine hydrolase domain-containing protein</fullName>
        <ecNumber evidence="3">3.-.-.-</ecNumber>
    </submittedName>
</protein>
<evidence type="ECO:0000313" key="4">
    <source>
        <dbReference type="Proteomes" id="UP001595640"/>
    </source>
</evidence>
<keyword evidence="4" id="KW-1185">Reference proteome</keyword>
<dbReference type="SUPFAM" id="SSF56601">
    <property type="entry name" value="beta-lactamase/transpeptidase-like"/>
    <property type="match status" value="1"/>
</dbReference>
<feature type="chain" id="PRO_5045887902" evidence="1">
    <location>
        <begin position="32"/>
        <end position="356"/>
    </location>
</feature>
<dbReference type="PANTHER" id="PTHR43283">
    <property type="entry name" value="BETA-LACTAMASE-RELATED"/>
    <property type="match status" value="1"/>
</dbReference>
<dbReference type="RefSeq" id="WP_019018295.1">
    <property type="nucleotide sequence ID" value="NZ_BMXD01000001.1"/>
</dbReference>
<keyword evidence="3" id="KW-0378">Hydrolase</keyword>
<dbReference type="EMBL" id="JBHRUH010000031">
    <property type="protein sequence ID" value="MFC3292995.1"/>
    <property type="molecule type" value="Genomic_DNA"/>
</dbReference>
<dbReference type="Gene3D" id="3.40.710.10">
    <property type="entry name" value="DD-peptidase/beta-lactamase superfamily"/>
    <property type="match status" value="1"/>
</dbReference>
<dbReference type="PANTHER" id="PTHR43283:SF7">
    <property type="entry name" value="BETA-LACTAMASE-RELATED DOMAIN-CONTAINING PROTEIN"/>
    <property type="match status" value="1"/>
</dbReference>
<name>A0ABV7M3H0_9GAMM</name>
<dbReference type="Proteomes" id="UP001595640">
    <property type="component" value="Unassembled WGS sequence"/>
</dbReference>
<feature type="domain" description="Beta-lactamase-related" evidence="2">
    <location>
        <begin position="62"/>
        <end position="339"/>
    </location>
</feature>
<dbReference type="InterPro" id="IPR050789">
    <property type="entry name" value="Diverse_Enzym_Activities"/>
</dbReference>
<evidence type="ECO:0000259" key="2">
    <source>
        <dbReference type="Pfam" id="PF00144"/>
    </source>
</evidence>
<reference evidence="4" key="1">
    <citation type="journal article" date="2019" name="Int. J. Syst. Evol. Microbiol.">
        <title>The Global Catalogue of Microorganisms (GCM) 10K type strain sequencing project: providing services to taxonomists for standard genome sequencing and annotation.</title>
        <authorList>
            <consortium name="The Broad Institute Genomics Platform"/>
            <consortium name="The Broad Institute Genome Sequencing Center for Infectious Disease"/>
            <person name="Wu L."/>
            <person name="Ma J."/>
        </authorList>
    </citation>
    <scope>NUCLEOTIDE SEQUENCE [LARGE SCALE GENOMIC DNA]</scope>
    <source>
        <strain evidence="4">KCTC 12847</strain>
    </source>
</reference>
<dbReference type="GO" id="GO:0016787">
    <property type="term" value="F:hydrolase activity"/>
    <property type="evidence" value="ECO:0007669"/>
    <property type="project" value="UniProtKB-KW"/>
</dbReference>
<dbReference type="EC" id="3.-.-.-" evidence="3"/>
<organism evidence="3 4">
    <name type="scientific">Modicisalibacter luteus</name>
    <dbReference type="NCBI Taxonomy" id="453962"/>
    <lineage>
        <taxon>Bacteria</taxon>
        <taxon>Pseudomonadati</taxon>
        <taxon>Pseudomonadota</taxon>
        <taxon>Gammaproteobacteria</taxon>
        <taxon>Oceanospirillales</taxon>
        <taxon>Halomonadaceae</taxon>
        <taxon>Modicisalibacter</taxon>
    </lineage>
</organism>
<dbReference type="Pfam" id="PF00144">
    <property type="entry name" value="Beta-lactamase"/>
    <property type="match status" value="1"/>
</dbReference>
<keyword evidence="1" id="KW-0732">Signal</keyword>
<sequence>MLAISYRLFPYSKTLLCLLAGGMLTASPVWGQSGDKVSSLPSAALDDAVSRAASLPRLHSLLVAHHGENVIEYTAEGESLSEPTNIKSLAKSVMSAMVGTAIQRDVIESVDQPIVELLGQRVPDDASPGTDNITVGHLLSMQAGLERTSGPNYSAWVASDNWVNYVLTRPFVADPGGQMLYSTGNTHLLSAALTVATGRDTHALAQDWLGEPLNIAIPPWTQDPQGIYMGGNQMALSPLAILRFGEMYRQGGTIDGKRILDRDWIEASWTPRTRSVFNFDQYGYGWFITELAGEDVYYGWGYAGQMLYVIPDLGLSVVMTSNPNPPSPGQSYLKALEAIVAEVLIPAAQETRSAES</sequence>